<evidence type="ECO:0008006" key="3">
    <source>
        <dbReference type="Google" id="ProtNLM"/>
    </source>
</evidence>
<dbReference type="EMBL" id="UOFW01000038">
    <property type="protein sequence ID" value="VAX03118.1"/>
    <property type="molecule type" value="Genomic_DNA"/>
</dbReference>
<dbReference type="InterPro" id="IPR009325">
    <property type="entry name" value="DUF983"/>
</dbReference>
<proteinExistence type="predicted"/>
<keyword evidence="1" id="KW-0812">Transmembrane</keyword>
<dbReference type="AlphaFoldDB" id="A0A3B1AV06"/>
<name>A0A3B1AV06_9ZZZZ</name>
<protein>
    <recommendedName>
        <fullName evidence="3">DUF983 domain-containing protein</fullName>
    </recommendedName>
</protein>
<feature type="transmembrane region" description="Helical" evidence="1">
    <location>
        <begin position="83"/>
        <end position="102"/>
    </location>
</feature>
<reference evidence="2" key="1">
    <citation type="submission" date="2018-06" db="EMBL/GenBank/DDBJ databases">
        <authorList>
            <person name="Zhirakovskaya E."/>
        </authorList>
    </citation>
    <scope>NUCLEOTIDE SEQUENCE</scope>
</reference>
<gene>
    <name evidence="2" type="ORF">MNBD_ALPHA03-1404</name>
</gene>
<feature type="transmembrane region" description="Helical" evidence="1">
    <location>
        <begin position="59"/>
        <end position="77"/>
    </location>
</feature>
<keyword evidence="1" id="KW-1133">Transmembrane helix</keyword>
<organism evidence="2">
    <name type="scientific">hydrothermal vent metagenome</name>
    <dbReference type="NCBI Taxonomy" id="652676"/>
    <lineage>
        <taxon>unclassified sequences</taxon>
        <taxon>metagenomes</taxon>
        <taxon>ecological metagenomes</taxon>
    </lineage>
</organism>
<dbReference type="Pfam" id="PF06170">
    <property type="entry name" value="DUF983"/>
    <property type="match status" value="1"/>
</dbReference>
<evidence type="ECO:0000256" key="1">
    <source>
        <dbReference type="SAM" id="Phobius"/>
    </source>
</evidence>
<sequence length="125" mass="13842">MKNASENKTVSPFRAGLLCVCPRCGVGKLYTGFLTFKDKCPNCELDYGIFDAGDGPAPFIVMFLGLLIVGLALIVEVKFQPPFWLHFLLWFPSIVGGSLLLMRPAKALMVALQYHFKAEEGKLDQ</sequence>
<evidence type="ECO:0000313" key="2">
    <source>
        <dbReference type="EMBL" id="VAX03118.1"/>
    </source>
</evidence>
<accession>A0A3B1AV06</accession>
<keyword evidence="1" id="KW-0472">Membrane</keyword>